<evidence type="ECO:0000256" key="1">
    <source>
        <dbReference type="SAM" id="MobiDB-lite"/>
    </source>
</evidence>
<dbReference type="Pfam" id="PF13413">
    <property type="entry name" value="HTH_25"/>
    <property type="match status" value="1"/>
</dbReference>
<reference evidence="4" key="1">
    <citation type="submission" date="2017-02" db="EMBL/GenBank/DDBJ databases">
        <authorList>
            <person name="Varghese N."/>
            <person name="Submissions S."/>
        </authorList>
    </citation>
    <scope>NUCLEOTIDE SEQUENCE [LARGE SCALE GENOMIC DNA]</scope>
    <source>
        <strain evidence="4">DSM 15739</strain>
    </source>
</reference>
<proteinExistence type="predicted"/>
<organism evidence="3 4">
    <name type="scientific">Globicatella sulfidifaciens DSM 15739</name>
    <dbReference type="NCBI Taxonomy" id="1121925"/>
    <lineage>
        <taxon>Bacteria</taxon>
        <taxon>Bacillati</taxon>
        <taxon>Bacillota</taxon>
        <taxon>Bacilli</taxon>
        <taxon>Lactobacillales</taxon>
        <taxon>Aerococcaceae</taxon>
        <taxon>Globicatella</taxon>
    </lineage>
</organism>
<feature type="region of interest" description="Disordered" evidence="1">
    <location>
        <begin position="149"/>
        <end position="182"/>
    </location>
</feature>
<protein>
    <submittedName>
        <fullName evidence="3">Protein RodZ, contains Xre-like HTH and DUF4115 domains</fullName>
    </submittedName>
</protein>
<dbReference type="AlphaFoldDB" id="A0A1T4LDR1"/>
<dbReference type="PANTHER" id="PTHR34475">
    <property type="match status" value="1"/>
</dbReference>
<dbReference type="Gene3D" id="1.10.260.40">
    <property type="entry name" value="lambda repressor-like DNA-binding domains"/>
    <property type="match status" value="1"/>
</dbReference>
<dbReference type="InterPro" id="IPR010982">
    <property type="entry name" value="Lambda_DNA-bd_dom_sf"/>
</dbReference>
<accession>A0A1T4LDR1</accession>
<keyword evidence="2" id="KW-0812">Transmembrane</keyword>
<dbReference type="RefSeq" id="WP_078755815.1">
    <property type="nucleotide sequence ID" value="NZ_FUWO01000007.1"/>
</dbReference>
<evidence type="ECO:0000313" key="3">
    <source>
        <dbReference type="EMBL" id="SJZ52708.1"/>
    </source>
</evidence>
<dbReference type="Proteomes" id="UP000189941">
    <property type="component" value="Unassembled WGS sequence"/>
</dbReference>
<feature type="transmembrane region" description="Helical" evidence="2">
    <location>
        <begin position="115"/>
        <end position="139"/>
    </location>
</feature>
<keyword evidence="4" id="KW-1185">Reference proteome</keyword>
<gene>
    <name evidence="3" type="ORF">SAMN02746011_01056</name>
</gene>
<dbReference type="STRING" id="1121925.SAMN02746011_01056"/>
<feature type="compositionally biased region" description="Polar residues" evidence="1">
    <location>
        <begin position="151"/>
        <end position="161"/>
    </location>
</feature>
<keyword evidence="2" id="KW-0472">Membrane</keyword>
<dbReference type="OrthoDB" id="9797543at2"/>
<keyword evidence="2" id="KW-1133">Transmembrane helix</keyword>
<dbReference type="SUPFAM" id="SSF47413">
    <property type="entry name" value="lambda repressor-like DNA-binding domains"/>
    <property type="match status" value="1"/>
</dbReference>
<evidence type="ECO:0000313" key="4">
    <source>
        <dbReference type="Proteomes" id="UP000189941"/>
    </source>
</evidence>
<feature type="region of interest" description="Disordered" evidence="1">
    <location>
        <begin position="318"/>
        <end position="344"/>
    </location>
</feature>
<evidence type="ECO:0000256" key="2">
    <source>
        <dbReference type="SAM" id="Phobius"/>
    </source>
</evidence>
<name>A0A1T4LDR1_9LACT</name>
<dbReference type="PANTHER" id="PTHR34475:SF1">
    <property type="entry name" value="CYTOSKELETON PROTEIN RODZ"/>
    <property type="match status" value="1"/>
</dbReference>
<dbReference type="InterPro" id="IPR050400">
    <property type="entry name" value="Bact_Cytoskel_RodZ"/>
</dbReference>
<feature type="compositionally biased region" description="Low complexity" evidence="1">
    <location>
        <begin position="170"/>
        <end position="180"/>
    </location>
</feature>
<dbReference type="GO" id="GO:0003677">
    <property type="term" value="F:DNA binding"/>
    <property type="evidence" value="ECO:0007669"/>
    <property type="project" value="InterPro"/>
</dbReference>
<sequence>MSTLGSKLRDARIEKGYTLNTLQQMTKIQKKYLVAIEEGQFSELPGNFYIRAFVKQYADVVGLNGDELLKEYKDEIEVYPDEDEMVEIENIETEEIGSRVKSRQENQEKSNLEILLTYLPLAFLIGLILMIIFSLSMAISRMNDDGKSNKNDNANTSSIVSTVEPESLVTTTSDTNEETTQAPQDLAENQIKVGDKVLTLISNEGEESVYEIQGDFKDYTFGVKGKSYVWIGMYEDENIVVDTSISEGEDFEYTVNEGVTSFRIRLGYQEGGTFTVNGQELELNNPYFGSTVVFQLADDAASQEVVETTAIEEVVEESVAEEPMSETGYQGPAVLQGQDEGNNN</sequence>
<dbReference type="EMBL" id="FUWO01000007">
    <property type="protein sequence ID" value="SJZ52708.1"/>
    <property type="molecule type" value="Genomic_DNA"/>
</dbReference>